<evidence type="ECO:0000256" key="7">
    <source>
        <dbReference type="ARBA" id="ARBA00049197"/>
    </source>
</evidence>
<comment type="pathway">
    <text evidence="1">Amino-acid degradation; L-valine degradation.</text>
</comment>
<dbReference type="SUPFAM" id="SSF51735">
    <property type="entry name" value="NAD(P)-binding Rossmann-fold domains"/>
    <property type="match status" value="1"/>
</dbReference>
<gene>
    <name evidence="9" type="ORF">BFJ65_g11739</name>
</gene>
<dbReference type="InterPro" id="IPR006115">
    <property type="entry name" value="6PGDH_NADP-bd"/>
</dbReference>
<dbReference type="GO" id="GO:0005739">
    <property type="term" value="C:mitochondrion"/>
    <property type="evidence" value="ECO:0007669"/>
    <property type="project" value="TreeGrafter"/>
</dbReference>
<comment type="catalytic activity">
    <reaction evidence="7">
        <text>3-hydroxy-2-methylpropanoate + NAD(+) = 2-methyl-3-oxopropanoate + NADH + H(+)</text>
        <dbReference type="Rhea" id="RHEA:17681"/>
        <dbReference type="ChEBI" id="CHEBI:11805"/>
        <dbReference type="ChEBI" id="CHEBI:15378"/>
        <dbReference type="ChEBI" id="CHEBI:57540"/>
        <dbReference type="ChEBI" id="CHEBI:57700"/>
        <dbReference type="ChEBI" id="CHEBI:57945"/>
        <dbReference type="EC" id="1.1.1.31"/>
    </reaction>
</comment>
<dbReference type="Proteomes" id="UP000270866">
    <property type="component" value="Chromosome 9"/>
</dbReference>
<sequence>MGYPMAVNLVKGLGSSKSFLTVNVNQEALNEFQDEVKGFGKVSVVQNVYEATKAAYIVITILPTVTAVEAVYLDPNTGILAGAIAATTYSSPTNKLLIECGTIETAIIKKLAEAVEEASLKMSNTLSFVDAPVSSSPMGAIAGSLTFIVGVHQAKSAKVFPQVEALLKHMGKSIF</sequence>
<feature type="domain" description="6-phosphogluconate dehydrogenase NADP-binding" evidence="8">
    <location>
        <begin position="1"/>
        <end position="174"/>
    </location>
</feature>
<dbReference type="AlphaFoldDB" id="A0A3L6NEG1"/>
<evidence type="ECO:0000256" key="2">
    <source>
        <dbReference type="ARBA" id="ARBA00006013"/>
    </source>
</evidence>
<evidence type="ECO:0000256" key="1">
    <source>
        <dbReference type="ARBA" id="ARBA00005109"/>
    </source>
</evidence>
<dbReference type="GO" id="GO:0006574">
    <property type="term" value="P:L-valine catabolic process"/>
    <property type="evidence" value="ECO:0007669"/>
    <property type="project" value="TreeGrafter"/>
</dbReference>
<organism evidence="9 10">
    <name type="scientific">Fusarium oxysporum f. sp. cepae</name>
    <dbReference type="NCBI Taxonomy" id="396571"/>
    <lineage>
        <taxon>Eukaryota</taxon>
        <taxon>Fungi</taxon>
        <taxon>Dikarya</taxon>
        <taxon>Ascomycota</taxon>
        <taxon>Pezizomycotina</taxon>
        <taxon>Sordariomycetes</taxon>
        <taxon>Hypocreomycetidae</taxon>
        <taxon>Hypocreales</taxon>
        <taxon>Nectriaceae</taxon>
        <taxon>Fusarium</taxon>
        <taxon>Fusarium oxysporum species complex</taxon>
    </lineage>
</organism>
<keyword evidence="4" id="KW-0101">Branched-chain amino acid catabolism</keyword>
<comment type="similarity">
    <text evidence="2">Belongs to the HIBADH-related family. 3-hydroxyisobutyrate dehydrogenase subfamily.</text>
</comment>
<evidence type="ECO:0000256" key="5">
    <source>
        <dbReference type="ARBA" id="ARBA00023002"/>
    </source>
</evidence>
<evidence type="ECO:0000256" key="4">
    <source>
        <dbReference type="ARBA" id="ARBA00022456"/>
    </source>
</evidence>
<dbReference type="InterPro" id="IPR036291">
    <property type="entry name" value="NAD(P)-bd_dom_sf"/>
</dbReference>
<dbReference type="PANTHER" id="PTHR22981:SF7">
    <property type="entry name" value="3-HYDROXYISOBUTYRATE DEHYDROGENASE, MITOCHONDRIAL"/>
    <property type="match status" value="1"/>
</dbReference>
<comment type="caution">
    <text evidence="9">The sequence shown here is derived from an EMBL/GenBank/DDBJ whole genome shotgun (WGS) entry which is preliminary data.</text>
</comment>
<keyword evidence="6" id="KW-0520">NAD</keyword>
<keyword evidence="5" id="KW-0560">Oxidoreductase</keyword>
<dbReference type="GO" id="GO:0008442">
    <property type="term" value="F:3-hydroxyisobutyrate dehydrogenase activity"/>
    <property type="evidence" value="ECO:0007669"/>
    <property type="project" value="UniProtKB-EC"/>
</dbReference>
<evidence type="ECO:0000313" key="10">
    <source>
        <dbReference type="Proteomes" id="UP000270866"/>
    </source>
</evidence>
<accession>A0A3L6NEG1</accession>
<protein>
    <recommendedName>
        <fullName evidence="3">3-hydroxyisobutyrate dehydrogenase</fullName>
        <ecNumber evidence="3">1.1.1.31</ecNumber>
    </recommendedName>
</protein>
<proteinExistence type="inferred from homology"/>
<name>A0A3L6NEG1_FUSOX</name>
<dbReference type="GO" id="GO:0050661">
    <property type="term" value="F:NADP binding"/>
    <property type="evidence" value="ECO:0007669"/>
    <property type="project" value="InterPro"/>
</dbReference>
<evidence type="ECO:0000259" key="8">
    <source>
        <dbReference type="Pfam" id="PF03446"/>
    </source>
</evidence>
<evidence type="ECO:0000256" key="6">
    <source>
        <dbReference type="ARBA" id="ARBA00023027"/>
    </source>
</evidence>
<dbReference type="PANTHER" id="PTHR22981">
    <property type="entry name" value="3-HYDROXYISOBUTYRATE DEHYDROGENASE-RELATED"/>
    <property type="match status" value="1"/>
</dbReference>
<reference evidence="9 10" key="1">
    <citation type="journal article" date="2018" name="Sci. Rep.">
        <title>Characterisation of pathogen-specific regions and novel effector candidates in Fusarium oxysporum f. sp. cepae.</title>
        <authorList>
            <person name="Armitage A.D."/>
            <person name="Taylor A."/>
            <person name="Sobczyk M.K."/>
            <person name="Baxter L."/>
            <person name="Greenfield B.P."/>
            <person name="Bates H.J."/>
            <person name="Wilson F."/>
            <person name="Jackson A.C."/>
            <person name="Ott S."/>
            <person name="Harrison R.J."/>
            <person name="Clarkson J.P."/>
        </authorList>
    </citation>
    <scope>NUCLEOTIDE SEQUENCE [LARGE SCALE GENOMIC DNA]</scope>
    <source>
        <strain evidence="9 10">FoC_Fus2</strain>
    </source>
</reference>
<dbReference type="Gene3D" id="3.40.50.720">
    <property type="entry name" value="NAD(P)-binding Rossmann-like Domain"/>
    <property type="match status" value="1"/>
</dbReference>
<dbReference type="EMBL" id="MRCU01000007">
    <property type="protein sequence ID" value="RKK15199.1"/>
    <property type="molecule type" value="Genomic_DNA"/>
</dbReference>
<evidence type="ECO:0000313" key="9">
    <source>
        <dbReference type="EMBL" id="RKK15199.1"/>
    </source>
</evidence>
<dbReference type="Pfam" id="PF03446">
    <property type="entry name" value="NAD_binding_2"/>
    <property type="match status" value="1"/>
</dbReference>
<dbReference type="EC" id="1.1.1.31" evidence="3"/>
<evidence type="ECO:0000256" key="3">
    <source>
        <dbReference type="ARBA" id="ARBA00012991"/>
    </source>
</evidence>